<feature type="non-terminal residue" evidence="1">
    <location>
        <position position="204"/>
    </location>
</feature>
<proteinExistence type="predicted"/>
<dbReference type="AlphaFoldDB" id="A0A382YAW0"/>
<dbReference type="EMBL" id="UINC01174065">
    <property type="protein sequence ID" value="SVD80001.1"/>
    <property type="molecule type" value="Genomic_DNA"/>
</dbReference>
<organism evidence="1">
    <name type="scientific">marine metagenome</name>
    <dbReference type="NCBI Taxonomy" id="408172"/>
    <lineage>
        <taxon>unclassified sequences</taxon>
        <taxon>metagenomes</taxon>
        <taxon>ecological metagenomes</taxon>
    </lineage>
</organism>
<protein>
    <submittedName>
        <fullName evidence="1">Uncharacterized protein</fullName>
    </submittedName>
</protein>
<gene>
    <name evidence="1" type="ORF">METZ01_LOCUS432855</name>
</gene>
<name>A0A382YAW0_9ZZZZ</name>
<reference evidence="1" key="1">
    <citation type="submission" date="2018-05" db="EMBL/GenBank/DDBJ databases">
        <authorList>
            <person name="Lanie J.A."/>
            <person name="Ng W.-L."/>
            <person name="Kazmierczak K.M."/>
            <person name="Andrzejewski T.M."/>
            <person name="Davidsen T.M."/>
            <person name="Wayne K.J."/>
            <person name="Tettelin H."/>
            <person name="Glass J.I."/>
            <person name="Rusch D."/>
            <person name="Podicherti R."/>
            <person name="Tsui H.-C.T."/>
            <person name="Winkler M.E."/>
        </authorList>
    </citation>
    <scope>NUCLEOTIDE SEQUENCE</scope>
</reference>
<evidence type="ECO:0000313" key="1">
    <source>
        <dbReference type="EMBL" id="SVD80001.1"/>
    </source>
</evidence>
<sequence length="204" mass="23815">MTNIPLKYWKQFVASQKIYKTKVPLFKSDAELSVQTKKIGTTKIRYVLQRNEAMEKRIIEATNILKDDWEGKQNRFDGLIYMMFKINLSEGIIPLYIGKTETMGKRNGNLSVNITNLTRDKSKFARWGDNYAYHIGDLSAVAVKGHPDDKKTIKYKAWAESLFKKFPASNPQLKEEVFFWTKPWKKDDVGIWKEFGSTRLTFLE</sequence>
<accession>A0A382YAW0</accession>